<organism evidence="2 3">
    <name type="scientific">Adhaeribacter pallidiroseus</name>
    <dbReference type="NCBI Taxonomy" id="2072847"/>
    <lineage>
        <taxon>Bacteria</taxon>
        <taxon>Pseudomonadati</taxon>
        <taxon>Bacteroidota</taxon>
        <taxon>Cytophagia</taxon>
        <taxon>Cytophagales</taxon>
        <taxon>Hymenobacteraceae</taxon>
        <taxon>Adhaeribacter</taxon>
    </lineage>
</organism>
<dbReference type="EMBL" id="QASA01000001">
    <property type="protein sequence ID" value="RDC65681.1"/>
    <property type="molecule type" value="Genomic_DNA"/>
</dbReference>
<comment type="caution">
    <text evidence="2">The sequence shown here is derived from an EMBL/GenBank/DDBJ whole genome shotgun (WGS) entry which is preliminary data.</text>
</comment>
<keyword evidence="3" id="KW-1185">Reference proteome</keyword>
<protein>
    <recommendedName>
        <fullName evidence="4">Type IX secretion system membrane protein PorP/SprF</fullName>
    </recommendedName>
</protein>
<dbReference type="NCBIfam" id="TIGR03519">
    <property type="entry name" value="T9SS_PorP_fam"/>
    <property type="match status" value="1"/>
</dbReference>
<dbReference type="Pfam" id="PF11751">
    <property type="entry name" value="PorP_SprF"/>
    <property type="match status" value="1"/>
</dbReference>
<feature type="signal peptide" evidence="1">
    <location>
        <begin position="1"/>
        <end position="21"/>
    </location>
</feature>
<feature type="chain" id="PRO_5016884036" description="Type IX secretion system membrane protein PorP/SprF" evidence="1">
    <location>
        <begin position="22"/>
        <end position="337"/>
    </location>
</feature>
<evidence type="ECO:0000256" key="1">
    <source>
        <dbReference type="SAM" id="SignalP"/>
    </source>
</evidence>
<keyword evidence="1" id="KW-0732">Signal</keyword>
<evidence type="ECO:0000313" key="2">
    <source>
        <dbReference type="EMBL" id="RDC65681.1"/>
    </source>
</evidence>
<dbReference type="InterPro" id="IPR019861">
    <property type="entry name" value="PorP/SprF_Bacteroidetes"/>
</dbReference>
<proteinExistence type="predicted"/>
<gene>
    <name evidence="2" type="ORF">AHMF7616_04311</name>
</gene>
<evidence type="ECO:0000313" key="3">
    <source>
        <dbReference type="Proteomes" id="UP000253919"/>
    </source>
</evidence>
<evidence type="ECO:0008006" key="4">
    <source>
        <dbReference type="Google" id="ProtNLM"/>
    </source>
</evidence>
<dbReference type="AlphaFoldDB" id="A0A369QLA1"/>
<name>A0A369QLA1_9BACT</name>
<dbReference type="RefSeq" id="WP_147275746.1">
    <property type="nucleotide sequence ID" value="NZ_QASA01000001.1"/>
</dbReference>
<dbReference type="OrthoDB" id="1186563at2"/>
<accession>A0A369QLA1</accession>
<dbReference type="Proteomes" id="UP000253919">
    <property type="component" value="Unassembled WGS sequence"/>
</dbReference>
<sequence>MLVKRFQILCLFLFGSFWAVGQDYQFSQQFTNRLHINPAFAGLRSDYSIAAAYRTQWFNVDKGFVTQQIAGDYKFKNKKTAAGFIASVDKAGSAGFTRTQVGGIYSYQTKLNNNFAASVALQATYGSQRFSFNDLIFGDQLNNNGSINPTSQESYIYDPISYLSVAAGGILYNNQFWVGLAAHHANQPNIGFANESKLPVKFTINTGYKFYVSNYYRDAYLYEFSVTPTITYTQQQFFKKTDLGLYLTYTPITLGLLYRGLPITSDLPYDQSVAIITGIVLEPFRIAYSYDVVFTGAGSRSGGAHEIGISFDKIDYDKIFKGRASKKNYKHISCPAF</sequence>
<reference evidence="2 3" key="1">
    <citation type="submission" date="2018-04" db="EMBL/GenBank/DDBJ databases">
        <title>Adhaeribacter sp. HMF7616 genome sequencing and assembly.</title>
        <authorList>
            <person name="Kang H."/>
            <person name="Kang J."/>
            <person name="Cha I."/>
            <person name="Kim H."/>
            <person name="Joh K."/>
        </authorList>
    </citation>
    <scope>NUCLEOTIDE SEQUENCE [LARGE SCALE GENOMIC DNA]</scope>
    <source>
        <strain evidence="2 3">HMF7616</strain>
    </source>
</reference>